<dbReference type="Pfam" id="PF07486">
    <property type="entry name" value="Hydrolase_2"/>
    <property type="match status" value="1"/>
</dbReference>
<keyword evidence="3" id="KW-0378">Hydrolase</keyword>
<protein>
    <submittedName>
        <fullName evidence="3">Cell wall hydrolase</fullName>
    </submittedName>
</protein>
<dbReference type="InterPro" id="IPR003646">
    <property type="entry name" value="SH3-like_bac-type"/>
</dbReference>
<keyword evidence="1" id="KW-0732">Signal</keyword>
<dbReference type="Pfam" id="PF08239">
    <property type="entry name" value="SH3_3"/>
    <property type="match status" value="1"/>
</dbReference>
<proteinExistence type="predicted"/>
<organism evidence="3 4">
    <name type="scientific">Candidatus Acetatifactor stercoripullorum</name>
    <dbReference type="NCBI Taxonomy" id="2838414"/>
    <lineage>
        <taxon>Bacteria</taxon>
        <taxon>Bacillati</taxon>
        <taxon>Bacillota</taxon>
        <taxon>Clostridia</taxon>
        <taxon>Lachnospirales</taxon>
        <taxon>Lachnospiraceae</taxon>
        <taxon>Acetatifactor</taxon>
    </lineage>
</organism>
<gene>
    <name evidence="3" type="ORF">H9742_03285</name>
</gene>
<evidence type="ECO:0000313" key="3">
    <source>
        <dbReference type="EMBL" id="HIW80542.1"/>
    </source>
</evidence>
<dbReference type="AlphaFoldDB" id="A0A9D1R5N8"/>
<feature type="signal peptide" evidence="1">
    <location>
        <begin position="1"/>
        <end position="22"/>
    </location>
</feature>
<dbReference type="EMBL" id="DXGH01000017">
    <property type="protein sequence ID" value="HIW80542.1"/>
    <property type="molecule type" value="Genomic_DNA"/>
</dbReference>
<dbReference type="Gene3D" id="2.30.30.40">
    <property type="entry name" value="SH3 Domains"/>
    <property type="match status" value="2"/>
</dbReference>
<evidence type="ECO:0000313" key="4">
    <source>
        <dbReference type="Proteomes" id="UP000824265"/>
    </source>
</evidence>
<sequence>MAGSKRLLVGLAGFAVSVSLLAQTGMTVQAGSSDNYLDEISGGVAAILDPGATNTTELLNATAKELNLNLTADEEKSTLVMANVKNTLNVRSEASEEAEKVGMLYKDCGGTILERKDGWTKLQSGNIIGWAKDEYLLFDEEAEALANDVGKMIATIADTETVRVRTQPNTEASTLGLLPKGEIVEVLENREDGWVCIDYNGEDGYVSAEFTALDFQIDAGETMEEIKAREAAEQEAKRHVNYGEYTTDADTTMLLAALIQCEAGGESYEGQLAVGAVVMNRVRSGAYPDSIHGVIYASGQFTPAMSGKLNRVYESGNISASCIQAAEDAIAGNSNVGDLTHFRRNNGRDGLVIGNHVFY</sequence>
<feature type="domain" description="SH3b" evidence="2">
    <location>
        <begin position="151"/>
        <end position="215"/>
    </location>
</feature>
<dbReference type="RefSeq" id="WP_318703771.1">
    <property type="nucleotide sequence ID" value="NZ_CALWMU010000029.1"/>
</dbReference>
<evidence type="ECO:0000256" key="1">
    <source>
        <dbReference type="SAM" id="SignalP"/>
    </source>
</evidence>
<evidence type="ECO:0000259" key="2">
    <source>
        <dbReference type="PROSITE" id="PS51781"/>
    </source>
</evidence>
<dbReference type="GO" id="GO:0016787">
    <property type="term" value="F:hydrolase activity"/>
    <property type="evidence" value="ECO:0007669"/>
    <property type="project" value="UniProtKB-KW"/>
</dbReference>
<dbReference type="SMART" id="SM00287">
    <property type="entry name" value="SH3b"/>
    <property type="match status" value="2"/>
</dbReference>
<reference evidence="3" key="2">
    <citation type="submission" date="2021-04" db="EMBL/GenBank/DDBJ databases">
        <authorList>
            <person name="Gilroy R."/>
        </authorList>
    </citation>
    <scope>NUCLEOTIDE SEQUENCE</scope>
    <source>
        <strain evidence="3">CHK195-6426</strain>
    </source>
</reference>
<reference evidence="3" key="1">
    <citation type="journal article" date="2021" name="PeerJ">
        <title>Extensive microbial diversity within the chicken gut microbiome revealed by metagenomics and culture.</title>
        <authorList>
            <person name="Gilroy R."/>
            <person name="Ravi A."/>
            <person name="Getino M."/>
            <person name="Pursley I."/>
            <person name="Horton D.L."/>
            <person name="Alikhan N.F."/>
            <person name="Baker D."/>
            <person name="Gharbi K."/>
            <person name="Hall N."/>
            <person name="Watson M."/>
            <person name="Adriaenssens E.M."/>
            <person name="Foster-Nyarko E."/>
            <person name="Jarju S."/>
            <person name="Secka A."/>
            <person name="Antonio M."/>
            <person name="Oren A."/>
            <person name="Chaudhuri R.R."/>
            <person name="La Ragione R."/>
            <person name="Hildebrand F."/>
            <person name="Pallen M.J."/>
        </authorList>
    </citation>
    <scope>NUCLEOTIDE SEQUENCE</scope>
    <source>
        <strain evidence="3">CHK195-6426</strain>
    </source>
</reference>
<dbReference type="PANTHER" id="PTHR34408:SF1">
    <property type="entry name" value="GLYCOSYL HYDROLASE FAMILY 19 DOMAIN-CONTAINING PROTEIN HI_1415"/>
    <property type="match status" value="1"/>
</dbReference>
<dbReference type="Gene3D" id="1.10.10.2520">
    <property type="entry name" value="Cell wall hydrolase SleB, domain 1"/>
    <property type="match status" value="1"/>
</dbReference>
<dbReference type="PROSITE" id="PS51781">
    <property type="entry name" value="SH3B"/>
    <property type="match status" value="1"/>
</dbReference>
<accession>A0A9D1R5N8</accession>
<name>A0A9D1R5N8_9FIRM</name>
<dbReference type="InterPro" id="IPR011105">
    <property type="entry name" value="Cell_wall_hydrolase_SleB"/>
</dbReference>
<feature type="chain" id="PRO_5039073757" evidence="1">
    <location>
        <begin position="23"/>
        <end position="359"/>
    </location>
</feature>
<dbReference type="Proteomes" id="UP000824265">
    <property type="component" value="Unassembled WGS sequence"/>
</dbReference>
<dbReference type="InterPro" id="IPR042047">
    <property type="entry name" value="SleB_dom1"/>
</dbReference>
<comment type="caution">
    <text evidence="3">The sequence shown here is derived from an EMBL/GenBank/DDBJ whole genome shotgun (WGS) entry which is preliminary data.</text>
</comment>
<dbReference type="InterPro" id="IPR052354">
    <property type="entry name" value="Cell_Wall_Dynamics_Protein"/>
</dbReference>
<dbReference type="PANTHER" id="PTHR34408">
    <property type="entry name" value="FAMILY PROTEIN, PUTATIVE-RELATED"/>
    <property type="match status" value="1"/>
</dbReference>